<comment type="subcellular location">
    <subcellularLocation>
        <location evidence="1">Cell inner membrane</location>
        <topology evidence="1">Peripheral membrane protein</topology>
    </subcellularLocation>
</comment>
<dbReference type="InterPro" id="IPR003593">
    <property type="entry name" value="AAA+_ATPase"/>
</dbReference>
<dbReference type="GO" id="GO:0005524">
    <property type="term" value="F:ATP binding"/>
    <property type="evidence" value="ECO:0007669"/>
    <property type="project" value="UniProtKB-KW"/>
</dbReference>
<evidence type="ECO:0000256" key="6">
    <source>
        <dbReference type="ARBA" id="ARBA00022840"/>
    </source>
</evidence>
<dbReference type="PROSITE" id="PS00211">
    <property type="entry name" value="ABC_TRANSPORTER_1"/>
    <property type="match status" value="1"/>
</dbReference>
<keyword evidence="3" id="KW-0813">Transport</keyword>
<keyword evidence="5" id="KW-0547">Nucleotide-binding</keyword>
<dbReference type="GO" id="GO:0015413">
    <property type="term" value="F:ABC-type nickel transporter activity"/>
    <property type="evidence" value="ECO:0007669"/>
    <property type="project" value="UniProtKB-EC"/>
</dbReference>
<dbReference type="GO" id="GO:0005886">
    <property type="term" value="C:plasma membrane"/>
    <property type="evidence" value="ECO:0007669"/>
    <property type="project" value="UniProtKB-SubCell"/>
</dbReference>
<dbReference type="SUPFAM" id="SSF52540">
    <property type="entry name" value="P-loop containing nucleoside triphosphate hydrolases"/>
    <property type="match status" value="2"/>
</dbReference>
<organism evidence="15 16">
    <name type="scientific">Mesorhizobium delmotii</name>
    <dbReference type="NCBI Taxonomy" id="1631247"/>
    <lineage>
        <taxon>Bacteria</taxon>
        <taxon>Pseudomonadati</taxon>
        <taxon>Pseudomonadota</taxon>
        <taxon>Alphaproteobacteria</taxon>
        <taxon>Hyphomicrobiales</taxon>
        <taxon>Phyllobacteriaceae</taxon>
        <taxon>Mesorhizobium</taxon>
    </lineage>
</organism>
<evidence type="ECO:0000256" key="3">
    <source>
        <dbReference type="ARBA" id="ARBA00022448"/>
    </source>
</evidence>
<evidence type="ECO:0000313" key="15">
    <source>
        <dbReference type="EMBL" id="SJM30144.1"/>
    </source>
</evidence>
<evidence type="ECO:0000256" key="8">
    <source>
        <dbReference type="ARBA" id="ARBA00023065"/>
    </source>
</evidence>
<comment type="subunit">
    <text evidence="10">The complex is composed of two ATP-binding proteins (NikD and NikE), two transmembrane proteins (NikB and NikC) and a solute-binding protein (NikA).</text>
</comment>
<dbReference type="GO" id="GO:0016887">
    <property type="term" value="F:ATP hydrolysis activity"/>
    <property type="evidence" value="ECO:0007669"/>
    <property type="project" value="InterPro"/>
</dbReference>
<dbReference type="SMART" id="SM00382">
    <property type="entry name" value="AAA"/>
    <property type="match status" value="2"/>
</dbReference>
<evidence type="ECO:0000259" key="14">
    <source>
        <dbReference type="PROSITE" id="PS50893"/>
    </source>
</evidence>
<gene>
    <name evidence="15" type="ORF">BQ8482_130043</name>
</gene>
<dbReference type="AlphaFoldDB" id="A0A2P9AGA8"/>
<dbReference type="CDD" id="cd03257">
    <property type="entry name" value="ABC_NikE_OppD_transporters"/>
    <property type="match status" value="2"/>
</dbReference>
<keyword evidence="8" id="KW-0406">Ion transport</keyword>
<accession>A0A2P9AGA8</accession>
<dbReference type="Proteomes" id="UP000245698">
    <property type="component" value="Unassembled WGS sequence"/>
</dbReference>
<evidence type="ECO:0000256" key="9">
    <source>
        <dbReference type="ARBA" id="ARBA00023136"/>
    </source>
</evidence>
<keyword evidence="16" id="KW-1185">Reference proteome</keyword>
<keyword evidence="9" id="KW-0472">Membrane</keyword>
<dbReference type="InterPro" id="IPR050388">
    <property type="entry name" value="ABC_Ni/Peptide_Import"/>
</dbReference>
<dbReference type="EC" id="7.2.2.11" evidence="11"/>
<keyword evidence="4" id="KW-1003">Cell membrane</keyword>
<dbReference type="Gene3D" id="3.40.50.300">
    <property type="entry name" value="P-loop containing nucleotide triphosphate hydrolases"/>
    <property type="match status" value="2"/>
</dbReference>
<sequence>MTALIEVHGLKVEVGRAEGTTVPVLSGIDLAIASGEVVAAIGASGSGKSTLGLALAGYTRPGARVTAGRILFEGRDLLTLPGRELRKMRGGEIAFVPQSAAAGFNPALTITQQVAEPAIASGLNVREARQLAQRLYGELGLPDPRGFGDHYPHQVSGGQLQRAAAAMAFAGRPKLIVFDEPTTALDVTTQVGVLAAFRDHIRRSNVAAFYISHDLAVVAQLADRIVVLEQGRIVDEGSVSAILGGRSRAASTPKKAAPTAVPAEPLLAVRNLTVRYPRQIRHAIADLTFDIGQGEIVGVVGESGSGKSTLGRVLSGLVTPQSGEITFGGLAVSADVRRRPRDLQRRIQIAFQSADVALNPRQRIRDILGRPMTLFRKLDGRGRDSEIAALLELVELPSDLAGRFPCQLSGGQKQRVNLARALAAEPDLLICDEVTSALDEPLREAIIDLLRRLNEKRRLAMLFVTHDLSTIADFADRLVVLQQGRIVETGPARHLIERPQHPYSAELVHSIPQPDSGWLDVALVRRAANLRATADGRTDALSAQTRTHGKIITIPGENYERIDG</sequence>
<protein>
    <recommendedName>
        <fullName evidence="12">Nickel import system ATP-binding protein NikD</fullName>
        <ecNumber evidence="11">7.2.2.11</ecNumber>
    </recommendedName>
</protein>
<dbReference type="PANTHER" id="PTHR43297:SF13">
    <property type="entry name" value="NICKEL ABC TRANSPORTER, ATP-BINDING PROTEIN"/>
    <property type="match status" value="1"/>
</dbReference>
<evidence type="ECO:0000256" key="7">
    <source>
        <dbReference type="ARBA" id="ARBA00022967"/>
    </source>
</evidence>
<feature type="domain" description="ABC transporter" evidence="14">
    <location>
        <begin position="5"/>
        <end position="255"/>
    </location>
</feature>
<evidence type="ECO:0000256" key="13">
    <source>
        <dbReference type="ARBA" id="ARBA00048610"/>
    </source>
</evidence>
<evidence type="ECO:0000256" key="5">
    <source>
        <dbReference type="ARBA" id="ARBA00022741"/>
    </source>
</evidence>
<evidence type="ECO:0000256" key="11">
    <source>
        <dbReference type="ARBA" id="ARBA00039098"/>
    </source>
</evidence>
<keyword evidence="6" id="KW-0067">ATP-binding</keyword>
<dbReference type="RefSeq" id="WP_123147668.1">
    <property type="nucleotide sequence ID" value="NZ_FUIG01000019.1"/>
</dbReference>
<dbReference type="Pfam" id="PF08352">
    <property type="entry name" value="oligo_HPY"/>
    <property type="match status" value="1"/>
</dbReference>
<dbReference type="PROSITE" id="PS50893">
    <property type="entry name" value="ABC_TRANSPORTER_2"/>
    <property type="match status" value="2"/>
</dbReference>
<name>A0A2P9AGA8_9HYPH</name>
<dbReference type="EMBL" id="FUIG01000019">
    <property type="protein sequence ID" value="SJM30144.1"/>
    <property type="molecule type" value="Genomic_DNA"/>
</dbReference>
<comment type="catalytic activity">
    <reaction evidence="13">
        <text>Ni(2+)(out) + ATP + H2O = Ni(2+)(in) + ADP + phosphate + H(+)</text>
        <dbReference type="Rhea" id="RHEA:15557"/>
        <dbReference type="ChEBI" id="CHEBI:15377"/>
        <dbReference type="ChEBI" id="CHEBI:15378"/>
        <dbReference type="ChEBI" id="CHEBI:30616"/>
        <dbReference type="ChEBI" id="CHEBI:43474"/>
        <dbReference type="ChEBI" id="CHEBI:49786"/>
        <dbReference type="ChEBI" id="CHEBI:456216"/>
        <dbReference type="EC" id="7.2.2.11"/>
    </reaction>
    <physiologicalReaction direction="left-to-right" evidence="13">
        <dbReference type="Rhea" id="RHEA:15558"/>
    </physiologicalReaction>
</comment>
<evidence type="ECO:0000256" key="4">
    <source>
        <dbReference type="ARBA" id="ARBA00022475"/>
    </source>
</evidence>
<dbReference type="NCBIfam" id="NF007739">
    <property type="entry name" value="PRK10419.1"/>
    <property type="match status" value="2"/>
</dbReference>
<keyword evidence="7" id="KW-1278">Translocase</keyword>
<evidence type="ECO:0000256" key="12">
    <source>
        <dbReference type="ARBA" id="ARBA00044143"/>
    </source>
</evidence>
<evidence type="ECO:0000256" key="10">
    <source>
        <dbReference type="ARBA" id="ARBA00038669"/>
    </source>
</evidence>
<dbReference type="InterPro" id="IPR003439">
    <property type="entry name" value="ABC_transporter-like_ATP-bd"/>
</dbReference>
<dbReference type="Pfam" id="PF00005">
    <property type="entry name" value="ABC_tran"/>
    <property type="match status" value="2"/>
</dbReference>
<evidence type="ECO:0000313" key="16">
    <source>
        <dbReference type="Proteomes" id="UP000245698"/>
    </source>
</evidence>
<evidence type="ECO:0000256" key="2">
    <source>
        <dbReference type="ARBA" id="ARBA00005417"/>
    </source>
</evidence>
<dbReference type="GO" id="GO:0015833">
    <property type="term" value="P:peptide transport"/>
    <property type="evidence" value="ECO:0007669"/>
    <property type="project" value="InterPro"/>
</dbReference>
<comment type="similarity">
    <text evidence="2">Belongs to the ABC transporter superfamily.</text>
</comment>
<feature type="domain" description="ABC transporter" evidence="14">
    <location>
        <begin position="267"/>
        <end position="508"/>
    </location>
</feature>
<reference evidence="16" key="1">
    <citation type="submission" date="2016-12" db="EMBL/GenBank/DDBJ databases">
        <authorList>
            <person name="Brunel B."/>
        </authorList>
    </citation>
    <scope>NUCLEOTIDE SEQUENCE [LARGE SCALE GENOMIC DNA]</scope>
</reference>
<dbReference type="InterPro" id="IPR013563">
    <property type="entry name" value="Oligopep_ABC_C"/>
</dbReference>
<dbReference type="InterPro" id="IPR027417">
    <property type="entry name" value="P-loop_NTPase"/>
</dbReference>
<evidence type="ECO:0000256" key="1">
    <source>
        <dbReference type="ARBA" id="ARBA00004417"/>
    </source>
</evidence>
<proteinExistence type="inferred from homology"/>
<dbReference type="PANTHER" id="PTHR43297">
    <property type="entry name" value="OLIGOPEPTIDE TRANSPORT ATP-BINDING PROTEIN APPD"/>
    <property type="match status" value="1"/>
</dbReference>
<dbReference type="InterPro" id="IPR017871">
    <property type="entry name" value="ABC_transporter-like_CS"/>
</dbReference>